<comment type="caution">
    <text evidence="1">The sequence shown here is derived from an EMBL/GenBank/DDBJ whole genome shotgun (WGS) entry which is preliminary data.</text>
</comment>
<keyword evidence="2" id="KW-1185">Reference proteome</keyword>
<dbReference type="Proteomes" id="UP000789920">
    <property type="component" value="Unassembled WGS sequence"/>
</dbReference>
<organism evidence="1 2">
    <name type="scientific">Racocetra persica</name>
    <dbReference type="NCBI Taxonomy" id="160502"/>
    <lineage>
        <taxon>Eukaryota</taxon>
        <taxon>Fungi</taxon>
        <taxon>Fungi incertae sedis</taxon>
        <taxon>Mucoromycota</taxon>
        <taxon>Glomeromycotina</taxon>
        <taxon>Glomeromycetes</taxon>
        <taxon>Diversisporales</taxon>
        <taxon>Gigasporaceae</taxon>
        <taxon>Racocetra</taxon>
    </lineage>
</organism>
<reference evidence="1" key="1">
    <citation type="submission" date="2021-06" db="EMBL/GenBank/DDBJ databases">
        <authorList>
            <person name="Kallberg Y."/>
            <person name="Tangrot J."/>
            <person name="Rosling A."/>
        </authorList>
    </citation>
    <scope>NUCLEOTIDE SEQUENCE</scope>
    <source>
        <strain evidence="1">MA461A</strain>
    </source>
</reference>
<dbReference type="EMBL" id="CAJVQC010095119">
    <property type="protein sequence ID" value="CAG8828202.1"/>
    <property type="molecule type" value="Genomic_DNA"/>
</dbReference>
<sequence length="194" mass="22218">KIVSKDDFGENLHFNATKDFNVLLTQIMNKETPRRSLFSLPFRLFEGEGLTIGIRGAKPTHKLVHMKAETTRVVETKTKWICADTAQELMSEDMKLCFSYGGEKIVFTKEELTKIRDFGEKGLTLIGFKPTSALKYHYNIAHPYFIYPDEEQYEGSRRTFAALHKKMIEKDKIAICAAKIRNGTPFTFVALKAQ</sequence>
<evidence type="ECO:0000313" key="1">
    <source>
        <dbReference type="EMBL" id="CAG8828202.1"/>
    </source>
</evidence>
<protein>
    <submittedName>
        <fullName evidence="1">14824_t:CDS:1</fullName>
    </submittedName>
</protein>
<name>A0ACA9S729_9GLOM</name>
<gene>
    <name evidence="1" type="ORF">RPERSI_LOCUS27182</name>
</gene>
<evidence type="ECO:0000313" key="2">
    <source>
        <dbReference type="Proteomes" id="UP000789920"/>
    </source>
</evidence>
<proteinExistence type="predicted"/>
<accession>A0ACA9S729</accession>
<feature type="non-terminal residue" evidence="1">
    <location>
        <position position="194"/>
    </location>
</feature>
<feature type="non-terminal residue" evidence="1">
    <location>
        <position position="1"/>
    </location>
</feature>